<accession>A0ABW6A2U7</accession>
<dbReference type="PRINTS" id="PR02008">
    <property type="entry name" value="RCMTFAMILY"/>
</dbReference>
<keyword evidence="9" id="KW-1185">Reference proteome</keyword>
<name>A0ABW6A2U7_9BACT</name>
<keyword evidence="2 6" id="KW-0489">Methyltransferase</keyword>
<protein>
    <submittedName>
        <fullName evidence="8">Fmu (Sun) domain protein</fullName>
    </submittedName>
</protein>
<keyword evidence="3 6" id="KW-0808">Transferase</keyword>
<evidence type="ECO:0000259" key="7">
    <source>
        <dbReference type="PROSITE" id="PS51686"/>
    </source>
</evidence>
<feature type="active site" description="Nucleophile" evidence="6">
    <location>
        <position position="236"/>
    </location>
</feature>
<dbReference type="CDD" id="cd02440">
    <property type="entry name" value="AdoMet_MTases"/>
    <property type="match status" value="1"/>
</dbReference>
<comment type="similarity">
    <text evidence="6">Belongs to the class I-like SAM-binding methyltransferase superfamily. RsmB/NOP family.</text>
</comment>
<feature type="binding site" evidence="6">
    <location>
        <position position="139"/>
    </location>
    <ligand>
        <name>S-adenosyl-L-methionine</name>
        <dbReference type="ChEBI" id="CHEBI:59789"/>
    </ligand>
</feature>
<dbReference type="InterPro" id="IPR023267">
    <property type="entry name" value="RCMT"/>
</dbReference>
<reference evidence="9" key="1">
    <citation type="journal article" date="2019" name="Int. J. Syst. Evol. Microbiol.">
        <title>The Global Catalogue of Microorganisms (GCM) 10K type strain sequencing project: providing services to taxonomists for standard genome sequencing and annotation.</title>
        <authorList>
            <consortium name="The Broad Institute Genomics Platform"/>
            <consortium name="The Broad Institute Genome Sequencing Center for Infectious Disease"/>
            <person name="Wu L."/>
            <person name="Ma J."/>
        </authorList>
    </citation>
    <scope>NUCLEOTIDE SEQUENCE [LARGE SCALE GENOMIC DNA]</scope>
    <source>
        <strain evidence="9">KCTC 23299</strain>
    </source>
</reference>
<dbReference type="Gene3D" id="2.30.130.60">
    <property type="match status" value="1"/>
</dbReference>
<dbReference type="Gene3D" id="3.40.50.150">
    <property type="entry name" value="Vaccinia Virus protein VP39"/>
    <property type="match status" value="1"/>
</dbReference>
<gene>
    <name evidence="8" type="ORF">ACFS6H_07770</name>
</gene>
<dbReference type="Pfam" id="PF01189">
    <property type="entry name" value="Methyltr_RsmB-F"/>
    <property type="match status" value="1"/>
</dbReference>
<dbReference type="SUPFAM" id="SSF53335">
    <property type="entry name" value="S-adenosyl-L-methionine-dependent methyltransferases"/>
    <property type="match status" value="1"/>
</dbReference>
<dbReference type="InterPro" id="IPR031341">
    <property type="entry name" value="Methyltr_RsmF_N"/>
</dbReference>
<proteinExistence type="inferred from homology"/>
<dbReference type="Pfam" id="PF13636">
    <property type="entry name" value="Methyltranf_PUA"/>
    <property type="match status" value="1"/>
</dbReference>
<feature type="binding site" evidence="6">
    <location>
        <position position="183"/>
    </location>
    <ligand>
        <name>S-adenosyl-L-methionine</name>
        <dbReference type="ChEBI" id="CHEBI:59789"/>
    </ligand>
</feature>
<comment type="caution">
    <text evidence="8">The sequence shown here is derived from an EMBL/GenBank/DDBJ whole genome shotgun (WGS) entry which is preliminary data.</text>
</comment>
<evidence type="ECO:0000256" key="1">
    <source>
        <dbReference type="ARBA" id="ARBA00022490"/>
    </source>
</evidence>
<dbReference type="InterPro" id="IPR049560">
    <property type="entry name" value="MeTrfase_RsmB-F_NOP2_cat"/>
</dbReference>
<evidence type="ECO:0000256" key="5">
    <source>
        <dbReference type="ARBA" id="ARBA00022884"/>
    </source>
</evidence>
<dbReference type="InterPro" id="IPR029063">
    <property type="entry name" value="SAM-dependent_MTases_sf"/>
</dbReference>
<dbReference type="PANTHER" id="PTHR22807">
    <property type="entry name" value="NOP2 YEAST -RELATED NOL1/NOP2/FMU SUN DOMAIN-CONTAINING"/>
    <property type="match status" value="1"/>
</dbReference>
<keyword evidence="4 6" id="KW-0949">S-adenosyl-L-methionine</keyword>
<evidence type="ECO:0000256" key="3">
    <source>
        <dbReference type="ARBA" id="ARBA00022679"/>
    </source>
</evidence>
<dbReference type="RefSeq" id="WP_386096941.1">
    <property type="nucleotide sequence ID" value="NZ_JBHUOZ010000001.1"/>
</dbReference>
<evidence type="ECO:0000256" key="4">
    <source>
        <dbReference type="ARBA" id="ARBA00022691"/>
    </source>
</evidence>
<dbReference type="InterPro" id="IPR027391">
    <property type="entry name" value="Nol1_Nop2_Fmu_2"/>
</dbReference>
<keyword evidence="1" id="KW-0963">Cytoplasm</keyword>
<organism evidence="8 9">
    <name type="scientific">Terrimonas rubra</name>
    <dbReference type="NCBI Taxonomy" id="1035890"/>
    <lineage>
        <taxon>Bacteria</taxon>
        <taxon>Pseudomonadati</taxon>
        <taxon>Bacteroidota</taxon>
        <taxon>Chitinophagia</taxon>
        <taxon>Chitinophagales</taxon>
        <taxon>Chitinophagaceae</taxon>
        <taxon>Terrimonas</taxon>
    </lineage>
</organism>
<evidence type="ECO:0000313" key="9">
    <source>
        <dbReference type="Proteomes" id="UP001597511"/>
    </source>
</evidence>
<evidence type="ECO:0000313" key="8">
    <source>
        <dbReference type="EMBL" id="MFD2919597.1"/>
    </source>
</evidence>
<dbReference type="InterPro" id="IPR001678">
    <property type="entry name" value="MeTrfase_RsmB-F_NOP2_dom"/>
</dbReference>
<evidence type="ECO:0000256" key="2">
    <source>
        <dbReference type="ARBA" id="ARBA00022603"/>
    </source>
</evidence>
<dbReference type="EMBL" id="JBHUOZ010000001">
    <property type="protein sequence ID" value="MFD2919597.1"/>
    <property type="molecule type" value="Genomic_DNA"/>
</dbReference>
<evidence type="ECO:0000256" key="6">
    <source>
        <dbReference type="PROSITE-ProRule" id="PRU01023"/>
    </source>
</evidence>
<dbReference type="Pfam" id="PF17125">
    <property type="entry name" value="Methyltr_RsmF_N"/>
    <property type="match status" value="1"/>
</dbReference>
<sequence>MMKLPDSLMNSLTNANGFNREAFEAVHTSGEQITSIRINPNKIKDNAVLPFTIDTLPPVPWTTNGYYLPERPSFTFDPLFHAGTYYVQEASSMFVEQALRQTTDLSQPLKVLDLCAAPGGKSTHLQSLISPHSLLVSNEVIRSRANILKDNIIKWGADNVVITNNDPAHFKPLTGYFDVILVDAPCSGSGLFRRDEEAIAEWSEDNVNLCCQRQQRILADIWPCLKEGGILIYSTCSFSQKEDEDIVQWMVEEYNALVKPLTLQAEWGIVAGENGYRFWPDQVKGEGFFLACLQKQTPEAEVAIKTKRKTESPAKSQLTGIQQWLAPAAAQQFIVHEQTVYAWSGMLLTQGSFLLDKLKVIYSGTKLGELMRDKLIPDHALAMNPALQGKIQSADLDHDDAIAFLQRKDIKQLPATKGWQLAAYKGHALGWMNVFPNRINNYYPKELRILKDSL</sequence>
<feature type="domain" description="SAM-dependent MTase RsmB/NOP-type" evidence="7">
    <location>
        <begin position="19"/>
        <end position="296"/>
    </location>
</feature>
<feature type="binding site" evidence="6">
    <location>
        <begin position="115"/>
        <end position="121"/>
    </location>
    <ligand>
        <name>S-adenosyl-L-methionine</name>
        <dbReference type="ChEBI" id="CHEBI:59789"/>
    </ligand>
</feature>
<feature type="binding site" evidence="6">
    <location>
        <position position="166"/>
    </location>
    <ligand>
        <name>S-adenosyl-L-methionine</name>
        <dbReference type="ChEBI" id="CHEBI:59789"/>
    </ligand>
</feature>
<dbReference type="Proteomes" id="UP001597511">
    <property type="component" value="Unassembled WGS sequence"/>
</dbReference>
<keyword evidence="5 6" id="KW-0694">RNA-binding</keyword>
<dbReference type="Gene3D" id="3.30.70.1170">
    <property type="entry name" value="Sun protein, domain 3"/>
    <property type="match status" value="1"/>
</dbReference>
<dbReference type="PROSITE" id="PS51686">
    <property type="entry name" value="SAM_MT_RSMB_NOP"/>
    <property type="match status" value="1"/>
</dbReference>
<dbReference type="PANTHER" id="PTHR22807:SF30">
    <property type="entry name" value="28S RRNA (CYTOSINE(4447)-C(5))-METHYLTRANSFERASE-RELATED"/>
    <property type="match status" value="1"/>
</dbReference>